<accession>A0A059G2Y6</accession>
<keyword evidence="2" id="KW-1133">Transmembrane helix</keyword>
<proteinExistence type="predicted"/>
<evidence type="ECO:0000313" key="4">
    <source>
        <dbReference type="Proteomes" id="UP000024942"/>
    </source>
</evidence>
<dbReference type="STRING" id="1280953.HOC_17244"/>
<comment type="caution">
    <text evidence="3">The sequence shown here is derived from an EMBL/GenBank/DDBJ whole genome shotgun (WGS) entry which is preliminary data.</text>
</comment>
<evidence type="ECO:0000313" key="3">
    <source>
        <dbReference type="EMBL" id="KDA01099.1"/>
    </source>
</evidence>
<dbReference type="PATRIC" id="fig|1280953.3.peg.3454"/>
<keyword evidence="2" id="KW-0812">Transmembrane</keyword>
<reference evidence="3 4" key="1">
    <citation type="journal article" date="2014" name="Antonie Van Leeuwenhoek">
        <title>Hyphomonas beringensis sp. nov. and Hyphomonas chukchiensis sp. nov., isolated from surface seawater of the Bering Sea and Chukchi Sea.</title>
        <authorList>
            <person name="Li C."/>
            <person name="Lai Q."/>
            <person name="Li G."/>
            <person name="Dong C."/>
            <person name="Wang J."/>
            <person name="Liao Y."/>
            <person name="Shao Z."/>
        </authorList>
    </citation>
    <scope>NUCLEOTIDE SEQUENCE [LARGE SCALE GENOMIC DNA]</scope>
    <source>
        <strain evidence="3 4">SCH89</strain>
    </source>
</reference>
<evidence type="ECO:0000256" key="2">
    <source>
        <dbReference type="SAM" id="Phobius"/>
    </source>
</evidence>
<name>A0A059G2Y6_9PROT</name>
<organism evidence="3 4">
    <name type="scientific">Hyphomonas oceanitis SCH89</name>
    <dbReference type="NCBI Taxonomy" id="1280953"/>
    <lineage>
        <taxon>Bacteria</taxon>
        <taxon>Pseudomonadati</taxon>
        <taxon>Pseudomonadota</taxon>
        <taxon>Alphaproteobacteria</taxon>
        <taxon>Hyphomonadales</taxon>
        <taxon>Hyphomonadaceae</taxon>
        <taxon>Hyphomonas</taxon>
    </lineage>
</organism>
<dbReference type="EMBL" id="ARYL01000036">
    <property type="protein sequence ID" value="KDA01099.1"/>
    <property type="molecule type" value="Genomic_DNA"/>
</dbReference>
<dbReference type="RefSeq" id="WP_035540852.1">
    <property type="nucleotide sequence ID" value="NZ_ARYL01000036.1"/>
</dbReference>
<dbReference type="AlphaFoldDB" id="A0A059G2Y6"/>
<dbReference type="Proteomes" id="UP000024942">
    <property type="component" value="Unassembled WGS sequence"/>
</dbReference>
<dbReference type="OrthoDB" id="9851183at2"/>
<gene>
    <name evidence="3" type="ORF">HOC_17244</name>
</gene>
<feature type="transmembrane region" description="Helical" evidence="2">
    <location>
        <begin position="62"/>
        <end position="84"/>
    </location>
</feature>
<evidence type="ECO:0000256" key="1">
    <source>
        <dbReference type="SAM" id="MobiDB-lite"/>
    </source>
</evidence>
<sequence length="85" mass="8743">MAAKPVEKPLPHAEAEQASAESPVKAVESHGALRHVASPAHALQARIAASLNTSYHVSGRRILATVLVALLSTCVAGIVIFAALV</sequence>
<feature type="compositionally biased region" description="Basic and acidic residues" evidence="1">
    <location>
        <begin position="1"/>
        <end position="15"/>
    </location>
</feature>
<keyword evidence="2" id="KW-0472">Membrane</keyword>
<keyword evidence="4" id="KW-1185">Reference proteome</keyword>
<feature type="region of interest" description="Disordered" evidence="1">
    <location>
        <begin position="1"/>
        <end position="30"/>
    </location>
</feature>
<protein>
    <submittedName>
        <fullName evidence="3">Uncharacterized protein</fullName>
    </submittedName>
</protein>